<protein>
    <submittedName>
        <fullName evidence="1">Uncharacterized protein</fullName>
    </submittedName>
</protein>
<sequence>MATEDFEHVLKITDHIPKKKDTYMRNAIAIKERLLVTLKLLATVLNVFSSPSPISVSMPYVILFEDEAGNCSLVERGEKFLDTKIWNLPHAYRHHGPVELNAIIIRIFSTLIALSYMYKLDAAEEFLMELSSETHNCIGNYKMDNLLYHNLNY</sequence>
<name>A0ABQ9GWY4_9NEOP</name>
<dbReference type="EMBL" id="JARBHB010000008">
    <property type="protein sequence ID" value="KAJ8876532.1"/>
    <property type="molecule type" value="Genomic_DNA"/>
</dbReference>
<keyword evidence="2" id="KW-1185">Reference proteome</keyword>
<dbReference type="Proteomes" id="UP001159363">
    <property type="component" value="Chromosome 7"/>
</dbReference>
<gene>
    <name evidence="1" type="ORF">PR048_020977</name>
</gene>
<evidence type="ECO:0000313" key="2">
    <source>
        <dbReference type="Proteomes" id="UP001159363"/>
    </source>
</evidence>
<accession>A0ABQ9GWY4</accession>
<organism evidence="1 2">
    <name type="scientific">Dryococelus australis</name>
    <dbReference type="NCBI Taxonomy" id="614101"/>
    <lineage>
        <taxon>Eukaryota</taxon>
        <taxon>Metazoa</taxon>
        <taxon>Ecdysozoa</taxon>
        <taxon>Arthropoda</taxon>
        <taxon>Hexapoda</taxon>
        <taxon>Insecta</taxon>
        <taxon>Pterygota</taxon>
        <taxon>Neoptera</taxon>
        <taxon>Polyneoptera</taxon>
        <taxon>Phasmatodea</taxon>
        <taxon>Verophasmatodea</taxon>
        <taxon>Anareolatae</taxon>
        <taxon>Phasmatidae</taxon>
        <taxon>Eurycanthinae</taxon>
        <taxon>Dryococelus</taxon>
    </lineage>
</organism>
<reference evidence="1 2" key="1">
    <citation type="submission" date="2023-02" db="EMBL/GenBank/DDBJ databases">
        <title>LHISI_Scaffold_Assembly.</title>
        <authorList>
            <person name="Stuart O.P."/>
            <person name="Cleave R."/>
            <person name="Magrath M.J.L."/>
            <person name="Mikheyev A.S."/>
        </authorList>
    </citation>
    <scope>NUCLEOTIDE SEQUENCE [LARGE SCALE GENOMIC DNA]</scope>
    <source>
        <strain evidence="1">Daus_M_001</strain>
        <tissue evidence="1">Leg muscle</tissue>
    </source>
</reference>
<proteinExistence type="predicted"/>
<comment type="caution">
    <text evidence="1">The sequence shown here is derived from an EMBL/GenBank/DDBJ whole genome shotgun (WGS) entry which is preliminary data.</text>
</comment>
<evidence type="ECO:0000313" key="1">
    <source>
        <dbReference type="EMBL" id="KAJ8876532.1"/>
    </source>
</evidence>